<gene>
    <name evidence="1" type="ORF">NBO_1288g0004</name>
</gene>
<dbReference type="Proteomes" id="UP000016927">
    <property type="component" value="Unassembled WGS sequence"/>
</dbReference>
<accession>R0KMG0</accession>
<dbReference type="VEuPathDB" id="MicrosporidiaDB:NBO_1288g0004"/>
<dbReference type="EMBL" id="KB910195">
    <property type="protein sequence ID" value="EOB11327.1"/>
    <property type="molecule type" value="Genomic_DNA"/>
</dbReference>
<evidence type="ECO:0000313" key="2">
    <source>
        <dbReference type="Proteomes" id="UP000016927"/>
    </source>
</evidence>
<proteinExistence type="predicted"/>
<name>R0KMG0_NOSB1</name>
<sequence>MGIEGKTGVTGLIEPKGSLLIVFIPYSSLTLLPPTISTHIPFTYPILSISTPILLPPPHYYINFLTPFIFYAKFTFSNSSISTRFNHQLFRIKIRYSRRN</sequence>
<reference evidence="1 2" key="1">
    <citation type="journal article" date="2013" name="BMC Genomics">
        <title>Comparative genomics of parasitic silkworm microsporidia reveal an association between genome expansion and host adaptation.</title>
        <authorList>
            <person name="Pan G."/>
            <person name="Xu J."/>
            <person name="Li T."/>
            <person name="Xia Q."/>
            <person name="Liu S.L."/>
            <person name="Zhang G."/>
            <person name="Li S."/>
            <person name="Li C."/>
            <person name="Liu H."/>
            <person name="Yang L."/>
            <person name="Liu T."/>
            <person name="Zhang X."/>
            <person name="Wu Z."/>
            <person name="Fan W."/>
            <person name="Dang X."/>
            <person name="Xiang H."/>
            <person name="Tao M."/>
            <person name="Li Y."/>
            <person name="Hu J."/>
            <person name="Li Z."/>
            <person name="Lin L."/>
            <person name="Luo J."/>
            <person name="Geng L."/>
            <person name="Wang L."/>
            <person name="Long M."/>
            <person name="Wan Y."/>
            <person name="He N."/>
            <person name="Zhang Z."/>
            <person name="Lu C."/>
            <person name="Keeling P.J."/>
            <person name="Wang J."/>
            <person name="Xiang Z."/>
            <person name="Zhou Z."/>
        </authorList>
    </citation>
    <scope>NUCLEOTIDE SEQUENCE [LARGE SCALE GENOMIC DNA]</scope>
    <source>
        <strain evidence="2">CQ1 / CVCC 102059</strain>
    </source>
</reference>
<dbReference type="AlphaFoldDB" id="R0KMG0"/>
<protein>
    <submittedName>
        <fullName evidence="1">Uncharacterized protein</fullName>
    </submittedName>
</protein>
<dbReference type="HOGENOM" id="CLU_2306866_0_0_1"/>
<keyword evidence="2" id="KW-1185">Reference proteome</keyword>
<evidence type="ECO:0000313" key="1">
    <source>
        <dbReference type="EMBL" id="EOB11327.1"/>
    </source>
</evidence>
<organism evidence="1 2">
    <name type="scientific">Nosema bombycis (strain CQ1 / CVCC 102059)</name>
    <name type="common">Microsporidian parasite</name>
    <name type="synonym">Pebrine of silkworm</name>
    <dbReference type="NCBI Taxonomy" id="578461"/>
    <lineage>
        <taxon>Eukaryota</taxon>
        <taxon>Fungi</taxon>
        <taxon>Fungi incertae sedis</taxon>
        <taxon>Microsporidia</taxon>
        <taxon>Nosematidae</taxon>
        <taxon>Nosema</taxon>
    </lineage>
</organism>